<dbReference type="AlphaFoldDB" id="A0A124HJV2"/>
<proteinExistence type="predicted"/>
<evidence type="ECO:0000259" key="2">
    <source>
        <dbReference type="Pfam" id="PF13649"/>
    </source>
</evidence>
<dbReference type="GO" id="GO:0008168">
    <property type="term" value="F:methyltransferase activity"/>
    <property type="evidence" value="ECO:0007669"/>
    <property type="project" value="UniProtKB-KW"/>
</dbReference>
<comment type="caution">
    <text evidence="3">The sequence shown here is derived from an EMBL/GenBank/DDBJ whole genome shotgun (WGS) entry which is preliminary data.</text>
</comment>
<feature type="domain" description="Methyltransferase" evidence="2">
    <location>
        <begin position="56"/>
        <end position="149"/>
    </location>
</feature>
<keyword evidence="3" id="KW-0489">Methyltransferase</keyword>
<reference evidence="3 4" key="1">
    <citation type="submission" date="2015-10" db="EMBL/GenBank/DDBJ databases">
        <title>Draft genome sequence of Streptomyces corchorusii DSM 40340, type strain for the species Streptomyces corchorusii.</title>
        <authorList>
            <person name="Ruckert C."/>
            <person name="Winkler A."/>
            <person name="Kalinowski J."/>
            <person name="Kampfer P."/>
            <person name="Glaeser S."/>
        </authorList>
    </citation>
    <scope>NUCLEOTIDE SEQUENCE [LARGE SCALE GENOMIC DNA]</scope>
    <source>
        <strain evidence="3 4">DSM 40340</strain>
    </source>
</reference>
<feature type="region of interest" description="Disordered" evidence="1">
    <location>
        <begin position="163"/>
        <end position="182"/>
    </location>
</feature>
<dbReference type="InterPro" id="IPR041698">
    <property type="entry name" value="Methyltransf_25"/>
</dbReference>
<dbReference type="CDD" id="cd02440">
    <property type="entry name" value="AdoMet_MTases"/>
    <property type="match status" value="1"/>
</dbReference>
<organism evidence="3 4">
    <name type="scientific">Streptomyces corchorusii</name>
    <name type="common">Streptomyces chibaensis</name>
    <dbReference type="NCBI Taxonomy" id="1903"/>
    <lineage>
        <taxon>Bacteria</taxon>
        <taxon>Bacillati</taxon>
        <taxon>Actinomycetota</taxon>
        <taxon>Actinomycetes</taxon>
        <taxon>Kitasatosporales</taxon>
        <taxon>Streptomycetaceae</taxon>
        <taxon>Streptomyces</taxon>
    </lineage>
</organism>
<protein>
    <submittedName>
        <fullName evidence="3">Methylase</fullName>
    </submittedName>
</protein>
<name>A0A124HJV2_STRCK</name>
<evidence type="ECO:0000313" key="4">
    <source>
        <dbReference type="Proteomes" id="UP000053398"/>
    </source>
</evidence>
<dbReference type="Pfam" id="PF13649">
    <property type="entry name" value="Methyltransf_25"/>
    <property type="match status" value="1"/>
</dbReference>
<dbReference type="GO" id="GO:0032259">
    <property type="term" value="P:methylation"/>
    <property type="evidence" value="ECO:0007669"/>
    <property type="project" value="UniProtKB-KW"/>
</dbReference>
<keyword evidence="3" id="KW-0808">Transferase</keyword>
<dbReference type="Gene3D" id="3.40.50.150">
    <property type="entry name" value="Vaccinia Virus protein VP39"/>
    <property type="match status" value="1"/>
</dbReference>
<keyword evidence="4" id="KW-1185">Reference proteome</keyword>
<evidence type="ECO:0000256" key="1">
    <source>
        <dbReference type="SAM" id="MobiDB-lite"/>
    </source>
</evidence>
<dbReference type="SUPFAM" id="SSF53335">
    <property type="entry name" value="S-adenosyl-L-methionine-dependent methyltransferases"/>
    <property type="match status" value="1"/>
</dbReference>
<evidence type="ECO:0000313" key="3">
    <source>
        <dbReference type="EMBL" id="KUN17577.1"/>
    </source>
</evidence>
<sequence>MGQVTTTSTTDLWHHYGRTRHATDRAVPGRFLWTWSQDNGPEAEVLGDLTGRCVGDLGSGAARHAAHLAVHHQPARVIAVDASPAQHAMASDLYGHLAPRLRLVNSDVTRHLHAMADTYDVLYSVFGAVDFTNPHELLPTAAAALRPGGRLVLSTLAHHLGGAPAHTDAQHSEIGAKTPDGEATTMRRWVLQEQVWTKLLDGAGFTRISTERLPGGTGPRAADTLLVTAFRPGQPSS</sequence>
<gene>
    <name evidence="3" type="ORF">AQJ11_37575</name>
</gene>
<dbReference type="Proteomes" id="UP000053398">
    <property type="component" value="Unassembled WGS sequence"/>
</dbReference>
<dbReference type="EMBL" id="LMWP01000048">
    <property type="protein sequence ID" value="KUN17577.1"/>
    <property type="molecule type" value="Genomic_DNA"/>
</dbReference>
<dbReference type="RefSeq" id="WP_059266278.1">
    <property type="nucleotide sequence ID" value="NZ_KQ948370.1"/>
</dbReference>
<dbReference type="InterPro" id="IPR029063">
    <property type="entry name" value="SAM-dependent_MTases_sf"/>
</dbReference>
<accession>A0A124HJV2</accession>